<dbReference type="Pfam" id="PF12974">
    <property type="entry name" value="Phosphonate-bd"/>
    <property type="match status" value="1"/>
</dbReference>
<feature type="chain" id="PRO_5016604025" evidence="3">
    <location>
        <begin position="24"/>
        <end position="289"/>
    </location>
</feature>
<dbReference type="SUPFAM" id="SSF53850">
    <property type="entry name" value="Periplasmic binding protein-like II"/>
    <property type="match status" value="1"/>
</dbReference>
<keyword evidence="2 3" id="KW-0732">Signal</keyword>
<protein>
    <submittedName>
        <fullName evidence="4">Selenate ABC transporter substrate-binding protein</fullName>
    </submittedName>
</protein>
<organism evidence="4 5">
    <name type="scientific">endosymbiont of Galathealinum brachiosum</name>
    <dbReference type="NCBI Taxonomy" id="2200906"/>
    <lineage>
        <taxon>Bacteria</taxon>
        <taxon>Pseudomonadati</taxon>
        <taxon>Pseudomonadota</taxon>
        <taxon>Gammaproteobacteria</taxon>
        <taxon>sulfur-oxidizing symbionts</taxon>
    </lineage>
</organism>
<dbReference type="InterPro" id="IPR005770">
    <property type="entry name" value="PhnD"/>
</dbReference>
<reference evidence="4 5" key="1">
    <citation type="journal article" date="2018" name="ISME J.">
        <title>Endosymbiont genomes yield clues of tubeworm success.</title>
        <authorList>
            <person name="Li Y."/>
            <person name="Liles M.R."/>
            <person name="Halanych K.M."/>
        </authorList>
    </citation>
    <scope>NUCLEOTIDE SEQUENCE [LARGE SCALE GENOMIC DNA]</scope>
    <source>
        <strain evidence="4">A1464</strain>
    </source>
</reference>
<evidence type="ECO:0000313" key="4">
    <source>
        <dbReference type="EMBL" id="RDH82867.1"/>
    </source>
</evidence>
<evidence type="ECO:0000313" key="5">
    <source>
        <dbReference type="Proteomes" id="UP000254266"/>
    </source>
</evidence>
<evidence type="ECO:0000256" key="3">
    <source>
        <dbReference type="SAM" id="SignalP"/>
    </source>
</evidence>
<evidence type="ECO:0000256" key="1">
    <source>
        <dbReference type="ARBA" id="ARBA00007162"/>
    </source>
</evidence>
<gene>
    <name evidence="4" type="ORF">DIZ80_11390</name>
</gene>
<dbReference type="GO" id="GO:0043190">
    <property type="term" value="C:ATP-binding cassette (ABC) transporter complex"/>
    <property type="evidence" value="ECO:0007669"/>
    <property type="project" value="InterPro"/>
</dbReference>
<dbReference type="InterPro" id="IPR030836">
    <property type="entry name" value="ABC_peri_PhnD-like"/>
</dbReference>
<dbReference type="NCBIfam" id="TIGR04553">
    <property type="entry name" value="ABC_peri_selen"/>
    <property type="match status" value="1"/>
</dbReference>
<dbReference type="EMBL" id="QFXC01000011">
    <property type="protein sequence ID" value="RDH82867.1"/>
    <property type="molecule type" value="Genomic_DNA"/>
</dbReference>
<proteinExistence type="inferred from homology"/>
<dbReference type="Proteomes" id="UP000254266">
    <property type="component" value="Unassembled WGS sequence"/>
</dbReference>
<dbReference type="AlphaFoldDB" id="A0A370DEY5"/>
<evidence type="ECO:0000256" key="2">
    <source>
        <dbReference type="ARBA" id="ARBA00022729"/>
    </source>
</evidence>
<dbReference type="PANTHER" id="PTHR35841:SF1">
    <property type="entry name" value="PHOSPHONATES-BINDING PERIPLASMIC PROTEIN"/>
    <property type="match status" value="1"/>
</dbReference>
<feature type="signal peptide" evidence="3">
    <location>
        <begin position="1"/>
        <end position="23"/>
    </location>
</feature>
<comment type="similarity">
    <text evidence="1">Belongs to the phosphate/phosphite/phosphonate binding protein family.</text>
</comment>
<dbReference type="GO" id="GO:0055085">
    <property type="term" value="P:transmembrane transport"/>
    <property type="evidence" value="ECO:0007669"/>
    <property type="project" value="InterPro"/>
</dbReference>
<keyword evidence="5" id="KW-1185">Reference proteome</keyword>
<accession>A0A370DEY5</accession>
<dbReference type="NCBIfam" id="TIGR01098">
    <property type="entry name" value="3A0109s03R"/>
    <property type="match status" value="1"/>
</dbReference>
<name>A0A370DEY5_9GAMM</name>
<dbReference type="PANTHER" id="PTHR35841">
    <property type="entry name" value="PHOSPHONATES-BINDING PERIPLASMIC PROTEIN"/>
    <property type="match status" value="1"/>
</dbReference>
<sequence>MINNILRSFLVLFFIFFTITANANDRTLIFSAIPDQNQSQLNQRFTKIATYLSTTLNIPVKYVPVKSYAAAITAFRNNQVQLAWFGGLSGVRARSSVVDSEAIAQGKEDTEFVTYFIAHHSTGLKKSAQLPDSFAGKNFTFGSKGSTSGRLMPEFYLRERFKKSPSELFNRVGFSGNHSRTIALVQTGAYQLGAVNYKVWENELSNGKIDPEKVSIIWKTPSYPDYQWSVRGDIDTVWGKGFKNKIKNALLNMKDPALLEAFPRSAFISADNDDYLPILHTAKKIGLID</sequence>
<dbReference type="Gene3D" id="3.40.190.10">
    <property type="entry name" value="Periplasmic binding protein-like II"/>
    <property type="match status" value="2"/>
</dbReference>
<comment type="caution">
    <text evidence="4">The sequence shown here is derived from an EMBL/GenBank/DDBJ whole genome shotgun (WGS) entry which is preliminary data.</text>
</comment>